<name>A0A3V4FP91_SALET</name>
<dbReference type="RefSeq" id="WP_045340492.1">
    <property type="nucleotide sequence ID" value="NZ_JYVR01000061.1"/>
</dbReference>
<evidence type="ECO:0000313" key="1">
    <source>
        <dbReference type="EMBL" id="HAA0836197.1"/>
    </source>
</evidence>
<reference evidence="1" key="1">
    <citation type="journal article" date="2018" name="Genome Biol.">
        <title>SKESA: strategic k-mer extension for scrupulous assemblies.</title>
        <authorList>
            <person name="Souvorov A."/>
            <person name="Agarwala R."/>
            <person name="Lipman D.J."/>
        </authorList>
    </citation>
    <scope>NUCLEOTIDE SEQUENCE</scope>
    <source>
        <strain evidence="1">NVSL 4960</strain>
    </source>
</reference>
<dbReference type="EMBL" id="DAAAKA010000034">
    <property type="protein sequence ID" value="HAA0836197.1"/>
    <property type="molecule type" value="Genomic_DNA"/>
</dbReference>
<feature type="non-terminal residue" evidence="1">
    <location>
        <position position="150"/>
    </location>
</feature>
<accession>A0A3V4FP91</accession>
<organism evidence="1">
    <name type="scientific">Salmonella enterica subsp. enterica serovar Heidelberg</name>
    <dbReference type="NCBI Taxonomy" id="611"/>
    <lineage>
        <taxon>Bacteria</taxon>
        <taxon>Pseudomonadati</taxon>
        <taxon>Pseudomonadota</taxon>
        <taxon>Gammaproteobacteria</taxon>
        <taxon>Enterobacterales</taxon>
        <taxon>Enterobacteriaceae</taxon>
        <taxon>Salmonella</taxon>
    </lineage>
</organism>
<keyword evidence="1" id="KW-0255">Endonuclease</keyword>
<reference evidence="1" key="2">
    <citation type="submission" date="2019-10" db="EMBL/GenBank/DDBJ databases">
        <authorList>
            <consortium name="NCBI Pathogen Detection Project"/>
        </authorList>
    </citation>
    <scope>NUCLEOTIDE SEQUENCE</scope>
    <source>
        <strain evidence="1">NVSL 4960</strain>
    </source>
</reference>
<proteinExistence type="predicted"/>
<sequence length="150" mass="16564">MKMTKPKPVSRMKRPFISELAELGLSGEILSIRTDGMQGTLIPDLTAGVSEAGRVKTGNWVISDKRTFDHVVLCVERQDENHDVYVGKFIQLHVAANKSLKIVEMGDVKLVAITSSIPTTFNGGIKRYKGVTYVSLSQTAQTTIDFPKRI</sequence>
<comment type="caution">
    <text evidence="1">The sequence shown here is derived from an EMBL/GenBank/DDBJ whole genome shotgun (WGS) entry which is preliminary data.</text>
</comment>
<dbReference type="GO" id="GO:0004519">
    <property type="term" value="F:endonuclease activity"/>
    <property type="evidence" value="ECO:0007669"/>
    <property type="project" value="UniProtKB-KW"/>
</dbReference>
<keyword evidence="1" id="KW-0378">Hydrolase</keyword>
<gene>
    <name evidence="1" type="ORF">GDN63_23750</name>
</gene>
<keyword evidence="1" id="KW-0540">Nuclease</keyword>
<dbReference type="AlphaFoldDB" id="A0A3V4FP91"/>
<protein>
    <submittedName>
        <fullName evidence="1">HNH endonuclease</fullName>
    </submittedName>
</protein>